<protein>
    <submittedName>
        <fullName evidence="3">Uncharacterized protein</fullName>
    </submittedName>
</protein>
<proteinExistence type="predicted"/>
<keyword evidence="2" id="KW-0472">Membrane</keyword>
<reference evidence="3" key="1">
    <citation type="submission" date="2021-01" db="EMBL/GenBank/DDBJ databases">
        <authorList>
            <consortium name="Genoscope - CEA"/>
            <person name="William W."/>
        </authorList>
    </citation>
    <scope>NUCLEOTIDE SEQUENCE</scope>
</reference>
<organism evidence="3 4">
    <name type="scientific">Paramecium primaurelia</name>
    <dbReference type="NCBI Taxonomy" id="5886"/>
    <lineage>
        <taxon>Eukaryota</taxon>
        <taxon>Sar</taxon>
        <taxon>Alveolata</taxon>
        <taxon>Ciliophora</taxon>
        <taxon>Intramacronucleata</taxon>
        <taxon>Oligohymenophorea</taxon>
        <taxon>Peniculida</taxon>
        <taxon>Parameciidae</taxon>
        <taxon>Paramecium</taxon>
    </lineage>
</organism>
<comment type="caution">
    <text evidence="3">The sequence shown here is derived from an EMBL/GenBank/DDBJ whole genome shotgun (WGS) entry which is preliminary data.</text>
</comment>
<feature type="transmembrane region" description="Helical" evidence="2">
    <location>
        <begin position="64"/>
        <end position="86"/>
    </location>
</feature>
<evidence type="ECO:0000313" key="4">
    <source>
        <dbReference type="Proteomes" id="UP000688137"/>
    </source>
</evidence>
<keyword evidence="4" id="KW-1185">Reference proteome</keyword>
<dbReference type="GO" id="GO:0016020">
    <property type="term" value="C:membrane"/>
    <property type="evidence" value="ECO:0007669"/>
    <property type="project" value="UniProtKB-SubCell"/>
</dbReference>
<comment type="subcellular location">
    <subcellularLocation>
        <location evidence="1">Membrane</location>
        <topology evidence="1">Multi-pass membrane protein</topology>
    </subcellularLocation>
</comment>
<accession>A0A8S1N9X9</accession>
<dbReference type="AlphaFoldDB" id="A0A8S1N9X9"/>
<dbReference type="PANTHER" id="PTHR16189:SF0">
    <property type="entry name" value="TRANSMEMBRANE PROTEIN 104"/>
    <property type="match status" value="1"/>
</dbReference>
<evidence type="ECO:0000313" key="3">
    <source>
        <dbReference type="EMBL" id="CAD8089797.1"/>
    </source>
</evidence>
<gene>
    <name evidence="3" type="ORF">PPRIM_AZ9-3.1.T0840120</name>
</gene>
<dbReference type="EMBL" id="CAJJDM010000087">
    <property type="protein sequence ID" value="CAD8089797.1"/>
    <property type="molecule type" value="Genomic_DNA"/>
</dbReference>
<evidence type="ECO:0000256" key="2">
    <source>
        <dbReference type="SAM" id="Phobius"/>
    </source>
</evidence>
<keyword evidence="2" id="KW-1133">Transmembrane helix</keyword>
<dbReference type="Proteomes" id="UP000688137">
    <property type="component" value="Unassembled WGS sequence"/>
</dbReference>
<keyword evidence="2" id="KW-0812">Transmembrane</keyword>
<feature type="transmembrane region" description="Helical" evidence="2">
    <location>
        <begin position="109"/>
        <end position="127"/>
    </location>
</feature>
<name>A0A8S1N9X9_PARPR</name>
<evidence type="ECO:0000256" key="1">
    <source>
        <dbReference type="ARBA" id="ARBA00004141"/>
    </source>
</evidence>
<feature type="transmembrane region" description="Helical" evidence="2">
    <location>
        <begin position="35"/>
        <end position="57"/>
    </location>
</feature>
<dbReference type="PANTHER" id="PTHR16189">
    <property type="entry name" value="TRANSMEMBRANE PROTEIN 104-RELATED"/>
    <property type="match status" value="1"/>
</dbReference>
<sequence length="134" mass="15128">MFLNIAALPVLTITIRKNLMKLVAPHLIPKDNLQITLPTALFTLIIILPCATLAILLQHKIEMIVGITGGVCGVFILLTIPAALVLQGRKKHKVKYIDNPYISKFQHPFWIWTLIVLGCVFVPYNLYMQIKKII</sequence>